<feature type="chain" id="PRO_5043316353" description="NADH dehydrogenase subunit 6" evidence="2">
    <location>
        <begin position="25"/>
        <end position="72"/>
    </location>
</feature>
<proteinExistence type="predicted"/>
<keyword evidence="4" id="KW-1185">Reference proteome</keyword>
<accession>A0AAV6H195</accession>
<evidence type="ECO:0008006" key="5">
    <source>
        <dbReference type="Google" id="ProtNLM"/>
    </source>
</evidence>
<gene>
    <name evidence="3" type="ORF">AALO_G00067220</name>
</gene>
<protein>
    <recommendedName>
        <fullName evidence="5">NADH dehydrogenase subunit 6</fullName>
    </recommendedName>
</protein>
<evidence type="ECO:0000313" key="4">
    <source>
        <dbReference type="Proteomes" id="UP000823561"/>
    </source>
</evidence>
<dbReference type="EMBL" id="JADWDJ010000005">
    <property type="protein sequence ID" value="KAG5281080.1"/>
    <property type="molecule type" value="Genomic_DNA"/>
</dbReference>
<keyword evidence="2" id="KW-0732">Signal</keyword>
<sequence>MFLMSPNTLFPLLFISTICSVVNGQLGESRLSERPYVVFQNQNLVLLVSVFSVLLVVMIIMAVCVYKPVRRR</sequence>
<feature type="signal peptide" evidence="2">
    <location>
        <begin position="1"/>
        <end position="24"/>
    </location>
</feature>
<keyword evidence="1" id="KW-0812">Transmembrane</keyword>
<comment type="caution">
    <text evidence="3">The sequence shown here is derived from an EMBL/GenBank/DDBJ whole genome shotgun (WGS) entry which is preliminary data.</text>
</comment>
<keyword evidence="1" id="KW-1133">Transmembrane helix</keyword>
<dbReference type="Proteomes" id="UP000823561">
    <property type="component" value="Chromosome 5"/>
</dbReference>
<feature type="transmembrane region" description="Helical" evidence="1">
    <location>
        <begin position="44"/>
        <end position="66"/>
    </location>
</feature>
<name>A0AAV6H195_9TELE</name>
<dbReference type="AlphaFoldDB" id="A0AAV6H195"/>
<evidence type="ECO:0000313" key="3">
    <source>
        <dbReference type="EMBL" id="KAG5281080.1"/>
    </source>
</evidence>
<evidence type="ECO:0000256" key="1">
    <source>
        <dbReference type="SAM" id="Phobius"/>
    </source>
</evidence>
<keyword evidence="1" id="KW-0472">Membrane</keyword>
<evidence type="ECO:0000256" key="2">
    <source>
        <dbReference type="SAM" id="SignalP"/>
    </source>
</evidence>
<reference evidence="3" key="1">
    <citation type="submission" date="2020-10" db="EMBL/GenBank/DDBJ databases">
        <title>Chromosome-scale genome assembly of the Allis shad, Alosa alosa.</title>
        <authorList>
            <person name="Margot Z."/>
            <person name="Christophe K."/>
            <person name="Cabau C."/>
            <person name="Louis A."/>
            <person name="Berthelot C."/>
            <person name="Parey E."/>
            <person name="Roest Crollius H."/>
            <person name="Montfort J."/>
            <person name="Robinson-Rechavi M."/>
            <person name="Bucao C."/>
            <person name="Bouchez O."/>
            <person name="Gislard M."/>
            <person name="Lluch J."/>
            <person name="Milhes M."/>
            <person name="Lampietro C."/>
            <person name="Lopez Roques C."/>
            <person name="Donnadieu C."/>
            <person name="Braasch I."/>
            <person name="Desvignes T."/>
            <person name="Postlethwait J."/>
            <person name="Bobe J."/>
            <person name="Guiguen Y."/>
        </authorList>
    </citation>
    <scope>NUCLEOTIDE SEQUENCE</scope>
    <source>
        <strain evidence="3">M-15738</strain>
        <tissue evidence="3">Blood</tissue>
    </source>
</reference>
<organism evidence="3 4">
    <name type="scientific">Alosa alosa</name>
    <name type="common">allis shad</name>
    <dbReference type="NCBI Taxonomy" id="278164"/>
    <lineage>
        <taxon>Eukaryota</taxon>
        <taxon>Metazoa</taxon>
        <taxon>Chordata</taxon>
        <taxon>Craniata</taxon>
        <taxon>Vertebrata</taxon>
        <taxon>Euteleostomi</taxon>
        <taxon>Actinopterygii</taxon>
        <taxon>Neopterygii</taxon>
        <taxon>Teleostei</taxon>
        <taxon>Clupei</taxon>
        <taxon>Clupeiformes</taxon>
        <taxon>Clupeoidei</taxon>
        <taxon>Clupeidae</taxon>
        <taxon>Alosa</taxon>
    </lineage>
</organism>